<evidence type="ECO:0000313" key="3">
    <source>
        <dbReference type="Proteomes" id="UP001367508"/>
    </source>
</evidence>
<keyword evidence="3" id="KW-1185">Reference proteome</keyword>
<accession>A0AAN9MUN8</accession>
<evidence type="ECO:0000256" key="1">
    <source>
        <dbReference type="SAM" id="MobiDB-lite"/>
    </source>
</evidence>
<name>A0AAN9MUN8_CANGL</name>
<gene>
    <name evidence="2" type="ORF">VNO77_03414</name>
</gene>
<evidence type="ECO:0000313" key="2">
    <source>
        <dbReference type="EMBL" id="KAK7361360.1"/>
    </source>
</evidence>
<sequence>MKQKAGGLKNFLAGRGSRDAREGSMGGHRGSIWRQTMHETLISRFEIERLKLLEYAGWYVESHLINFDKDNECCALNGRLSLWLNPSCDDASRIVLICTHVTSMQTLGSRPSYVLVLRCVLIRTQITSSFEEEKPCG</sequence>
<feature type="region of interest" description="Disordered" evidence="1">
    <location>
        <begin position="1"/>
        <end position="28"/>
    </location>
</feature>
<comment type="caution">
    <text evidence="2">The sequence shown here is derived from an EMBL/GenBank/DDBJ whole genome shotgun (WGS) entry which is preliminary data.</text>
</comment>
<dbReference type="EMBL" id="JAYMYQ010000001">
    <property type="protein sequence ID" value="KAK7361360.1"/>
    <property type="molecule type" value="Genomic_DNA"/>
</dbReference>
<organism evidence="2 3">
    <name type="scientific">Canavalia gladiata</name>
    <name type="common">Sword bean</name>
    <name type="synonym">Dolichos gladiatus</name>
    <dbReference type="NCBI Taxonomy" id="3824"/>
    <lineage>
        <taxon>Eukaryota</taxon>
        <taxon>Viridiplantae</taxon>
        <taxon>Streptophyta</taxon>
        <taxon>Embryophyta</taxon>
        <taxon>Tracheophyta</taxon>
        <taxon>Spermatophyta</taxon>
        <taxon>Magnoliopsida</taxon>
        <taxon>eudicotyledons</taxon>
        <taxon>Gunneridae</taxon>
        <taxon>Pentapetalae</taxon>
        <taxon>rosids</taxon>
        <taxon>fabids</taxon>
        <taxon>Fabales</taxon>
        <taxon>Fabaceae</taxon>
        <taxon>Papilionoideae</taxon>
        <taxon>50 kb inversion clade</taxon>
        <taxon>NPAAA clade</taxon>
        <taxon>indigoferoid/millettioid clade</taxon>
        <taxon>Phaseoleae</taxon>
        <taxon>Canavalia</taxon>
    </lineage>
</organism>
<reference evidence="2 3" key="1">
    <citation type="submission" date="2024-01" db="EMBL/GenBank/DDBJ databases">
        <title>The genomes of 5 underutilized Papilionoideae crops provide insights into root nodulation and disease resistanc.</title>
        <authorList>
            <person name="Jiang F."/>
        </authorList>
    </citation>
    <scope>NUCLEOTIDE SEQUENCE [LARGE SCALE GENOMIC DNA]</scope>
    <source>
        <strain evidence="2">LVBAO_FW01</strain>
        <tissue evidence="2">Leaves</tissue>
    </source>
</reference>
<protein>
    <submittedName>
        <fullName evidence="2">Uncharacterized protein</fullName>
    </submittedName>
</protein>
<dbReference type="AlphaFoldDB" id="A0AAN9MUN8"/>
<proteinExistence type="predicted"/>
<dbReference type="Proteomes" id="UP001367508">
    <property type="component" value="Unassembled WGS sequence"/>
</dbReference>